<evidence type="ECO:0000256" key="9">
    <source>
        <dbReference type="HAMAP-Rule" id="MF_00061"/>
    </source>
</evidence>
<dbReference type="GO" id="GO:0005524">
    <property type="term" value="F:ATP binding"/>
    <property type="evidence" value="ECO:0007669"/>
    <property type="project" value="UniProtKB-UniRule"/>
</dbReference>
<dbReference type="PANTHER" id="PTHR43527">
    <property type="entry name" value="4-DIPHOSPHOCYTIDYL-2-C-METHYL-D-ERYTHRITOL KINASE, CHLOROPLASTIC"/>
    <property type="match status" value="1"/>
</dbReference>
<protein>
    <recommendedName>
        <fullName evidence="3 9">4-diphosphocytidyl-2-C-methyl-D-erythritol kinase</fullName>
        <shortName evidence="9">CMK</shortName>
        <ecNumber evidence="2 9">2.7.1.148</ecNumber>
    </recommendedName>
    <alternativeName>
        <fullName evidence="8 9">4-(cytidine-5'-diphospho)-2-C-methyl-D-erythritol kinase</fullName>
    </alternativeName>
</protein>
<evidence type="ECO:0000256" key="8">
    <source>
        <dbReference type="ARBA" id="ARBA00032554"/>
    </source>
</evidence>
<dbReference type="PANTHER" id="PTHR43527:SF2">
    <property type="entry name" value="4-DIPHOSPHOCYTIDYL-2-C-METHYL-D-ERYTHRITOL KINASE, CHLOROPLASTIC"/>
    <property type="match status" value="1"/>
</dbReference>
<dbReference type="InterPro" id="IPR004424">
    <property type="entry name" value="IspE"/>
</dbReference>
<dbReference type="InterPro" id="IPR020568">
    <property type="entry name" value="Ribosomal_Su5_D2-typ_SF"/>
</dbReference>
<keyword evidence="13" id="KW-1185">Reference proteome</keyword>
<proteinExistence type="inferred from homology"/>
<comment type="similarity">
    <text evidence="1 9">Belongs to the GHMP kinase family. IspE subfamily.</text>
</comment>
<reference evidence="12 13" key="1">
    <citation type="submission" date="2018-07" db="EMBL/GenBank/DDBJ databases">
        <title>Genomic Encyclopedia of Type Strains, Phase IV (KMG-IV): sequencing the most valuable type-strain genomes for metagenomic binning, comparative biology and taxonomic classification.</title>
        <authorList>
            <person name="Goeker M."/>
        </authorList>
    </citation>
    <scope>NUCLEOTIDE SEQUENCE [LARGE SCALE GENOMIC DNA]</scope>
    <source>
        <strain evidence="12 13">DSM 4134</strain>
    </source>
</reference>
<dbReference type="GO" id="GO:0050515">
    <property type="term" value="F:4-(cytidine 5'-diphospho)-2-C-methyl-D-erythritol kinase activity"/>
    <property type="evidence" value="ECO:0007669"/>
    <property type="project" value="UniProtKB-UniRule"/>
</dbReference>
<evidence type="ECO:0000259" key="11">
    <source>
        <dbReference type="Pfam" id="PF08544"/>
    </source>
</evidence>
<evidence type="ECO:0000256" key="7">
    <source>
        <dbReference type="ARBA" id="ARBA00022840"/>
    </source>
</evidence>
<feature type="active site" evidence="9">
    <location>
        <position position="132"/>
    </location>
</feature>
<evidence type="ECO:0000259" key="10">
    <source>
        <dbReference type="Pfam" id="PF00288"/>
    </source>
</evidence>
<keyword evidence="9" id="KW-0414">Isoprene biosynthesis</keyword>
<dbReference type="Pfam" id="PF08544">
    <property type="entry name" value="GHMP_kinases_C"/>
    <property type="match status" value="1"/>
</dbReference>
<evidence type="ECO:0000256" key="3">
    <source>
        <dbReference type="ARBA" id="ARBA00017473"/>
    </source>
</evidence>
<dbReference type="EMBL" id="QREG01000025">
    <property type="protein sequence ID" value="RED93376.1"/>
    <property type="molecule type" value="Genomic_DNA"/>
</dbReference>
<dbReference type="GO" id="GO:0019288">
    <property type="term" value="P:isopentenyl diphosphate biosynthetic process, methylerythritol 4-phosphate pathway"/>
    <property type="evidence" value="ECO:0007669"/>
    <property type="project" value="UniProtKB-UniRule"/>
</dbReference>
<dbReference type="Gene3D" id="3.30.230.10">
    <property type="match status" value="1"/>
</dbReference>
<dbReference type="PIRSF" id="PIRSF010376">
    <property type="entry name" value="IspE"/>
    <property type="match status" value="1"/>
</dbReference>
<gene>
    <name evidence="9" type="primary">ispE</name>
    <name evidence="12" type="ORF">C7460_12521</name>
</gene>
<dbReference type="InterPro" id="IPR014721">
    <property type="entry name" value="Ribsml_uS5_D2-typ_fold_subgr"/>
</dbReference>
<dbReference type="NCBIfam" id="TIGR00154">
    <property type="entry name" value="ispE"/>
    <property type="match status" value="1"/>
</dbReference>
<evidence type="ECO:0000256" key="4">
    <source>
        <dbReference type="ARBA" id="ARBA00022679"/>
    </source>
</evidence>
<dbReference type="OrthoDB" id="9809438at2"/>
<evidence type="ECO:0000256" key="5">
    <source>
        <dbReference type="ARBA" id="ARBA00022741"/>
    </source>
</evidence>
<dbReference type="InterPro" id="IPR013750">
    <property type="entry name" value="GHMP_kinase_C_dom"/>
</dbReference>
<evidence type="ECO:0000313" key="12">
    <source>
        <dbReference type="EMBL" id="RED93376.1"/>
    </source>
</evidence>
<feature type="active site" evidence="9">
    <location>
        <position position="8"/>
    </location>
</feature>
<dbReference type="EC" id="2.7.1.148" evidence="2 9"/>
<feature type="domain" description="GHMP kinase C-terminal" evidence="11">
    <location>
        <begin position="210"/>
        <end position="252"/>
    </location>
</feature>
<keyword evidence="4 9" id="KW-0808">Transferase</keyword>
<feature type="domain" description="GHMP kinase N-terminal" evidence="10">
    <location>
        <begin position="63"/>
        <end position="136"/>
    </location>
</feature>
<dbReference type="UniPathway" id="UPA00056">
    <property type="reaction ID" value="UER00094"/>
</dbReference>
<feature type="binding site" evidence="9">
    <location>
        <begin position="90"/>
        <end position="100"/>
    </location>
    <ligand>
        <name>ATP</name>
        <dbReference type="ChEBI" id="CHEBI:30616"/>
    </ligand>
</feature>
<evidence type="ECO:0000256" key="6">
    <source>
        <dbReference type="ARBA" id="ARBA00022777"/>
    </source>
</evidence>
<dbReference type="Gene3D" id="3.30.70.890">
    <property type="entry name" value="GHMP kinase, C-terminal domain"/>
    <property type="match status" value="1"/>
</dbReference>
<dbReference type="InterPro" id="IPR006204">
    <property type="entry name" value="GHMP_kinase_N_dom"/>
</dbReference>
<evidence type="ECO:0000256" key="2">
    <source>
        <dbReference type="ARBA" id="ARBA00012052"/>
    </source>
</evidence>
<organism evidence="12 13">
    <name type="scientific">Marinoscillum furvescens DSM 4134</name>
    <dbReference type="NCBI Taxonomy" id="1122208"/>
    <lineage>
        <taxon>Bacteria</taxon>
        <taxon>Pseudomonadati</taxon>
        <taxon>Bacteroidota</taxon>
        <taxon>Cytophagia</taxon>
        <taxon>Cytophagales</taxon>
        <taxon>Reichenbachiellaceae</taxon>
        <taxon>Marinoscillum</taxon>
    </lineage>
</organism>
<evidence type="ECO:0000256" key="1">
    <source>
        <dbReference type="ARBA" id="ARBA00009684"/>
    </source>
</evidence>
<dbReference type="SUPFAM" id="SSF55060">
    <property type="entry name" value="GHMP Kinase, C-terminal domain"/>
    <property type="match status" value="1"/>
</dbReference>
<comment type="pathway">
    <text evidence="9">Isoprenoid biosynthesis; isopentenyl diphosphate biosynthesis via DXP pathway; isopentenyl diphosphate from 1-deoxy-D-xylulose 5-phosphate: step 3/6.</text>
</comment>
<dbReference type="InterPro" id="IPR036554">
    <property type="entry name" value="GHMP_kinase_C_sf"/>
</dbReference>
<comment type="catalytic activity">
    <reaction evidence="9">
        <text>4-CDP-2-C-methyl-D-erythritol + ATP = 4-CDP-2-C-methyl-D-erythritol 2-phosphate + ADP + H(+)</text>
        <dbReference type="Rhea" id="RHEA:18437"/>
        <dbReference type="ChEBI" id="CHEBI:15378"/>
        <dbReference type="ChEBI" id="CHEBI:30616"/>
        <dbReference type="ChEBI" id="CHEBI:57823"/>
        <dbReference type="ChEBI" id="CHEBI:57919"/>
        <dbReference type="ChEBI" id="CHEBI:456216"/>
        <dbReference type="EC" id="2.7.1.148"/>
    </reaction>
</comment>
<name>A0A3D9KZ38_MARFU</name>
<dbReference type="AlphaFoldDB" id="A0A3D9KZ38"/>
<dbReference type="SUPFAM" id="SSF54211">
    <property type="entry name" value="Ribosomal protein S5 domain 2-like"/>
    <property type="match status" value="1"/>
</dbReference>
<keyword evidence="7 9" id="KW-0067">ATP-binding</keyword>
<dbReference type="RefSeq" id="WP_115869913.1">
    <property type="nucleotide sequence ID" value="NZ_QREG01000025.1"/>
</dbReference>
<dbReference type="GO" id="GO:0016114">
    <property type="term" value="P:terpenoid biosynthetic process"/>
    <property type="evidence" value="ECO:0007669"/>
    <property type="project" value="UniProtKB-UniRule"/>
</dbReference>
<sequence>MLSFPNAKINLGLYILSRRPDGYHNIESCFYPIPWKDVLEIIPADTFRFTSTGLEIPGDASGNLCVKAYELLNVAFKLPPVHIHLHKVIPMGAGLGGGSADGAFTLKVLNELFELQLSTTDLQGYAAKLGSDCPFFIENLPTIATGTGTTFSQTDLDLSGYWIALKHPGIHIGTKEAYANVIPTTPKNELTSVLAEPIHQWKGVLLNDFEASVCPNHPAITSAKEDLYNAGALYASMTGSGSTVYGLFKSKPELTDYTCFQL</sequence>
<evidence type="ECO:0000313" key="13">
    <source>
        <dbReference type="Proteomes" id="UP000256779"/>
    </source>
</evidence>
<comment type="function">
    <text evidence="9">Catalyzes the phosphorylation of the position 2 hydroxy group of 4-diphosphocytidyl-2C-methyl-D-erythritol.</text>
</comment>
<comment type="caution">
    <text evidence="12">The sequence shown here is derived from an EMBL/GenBank/DDBJ whole genome shotgun (WGS) entry which is preliminary data.</text>
</comment>
<dbReference type="HAMAP" id="MF_00061">
    <property type="entry name" value="IspE"/>
    <property type="match status" value="1"/>
</dbReference>
<keyword evidence="5 9" id="KW-0547">Nucleotide-binding</keyword>
<dbReference type="Pfam" id="PF00288">
    <property type="entry name" value="GHMP_kinases_N"/>
    <property type="match status" value="1"/>
</dbReference>
<dbReference type="Proteomes" id="UP000256779">
    <property type="component" value="Unassembled WGS sequence"/>
</dbReference>
<keyword evidence="6 9" id="KW-0418">Kinase</keyword>
<accession>A0A3D9KZ38</accession>